<sequence length="125" mass="13388">MKKIMVLIMLLLLTACGNKTDRYSFTGSSDNWDMNYIVDVTGVDSQEKSGTVTYTGKGEAPETVDYKITTTSAGSDGTGVTLENGQGSIGTVSCEGCAVIQKDDKILVELSWNGQTESMILTNEN</sequence>
<dbReference type="EMBL" id="AEPB01000018">
    <property type="protein sequence ID" value="EGA90396.1"/>
    <property type="molecule type" value="Genomic_DNA"/>
</dbReference>
<keyword evidence="1" id="KW-0732">Signal</keyword>
<name>E7REZ7_9BACL</name>
<evidence type="ECO:0000313" key="3">
    <source>
        <dbReference type="Proteomes" id="UP000003052"/>
    </source>
</evidence>
<feature type="chain" id="PRO_5038550670" description="Lipoprotein" evidence="1">
    <location>
        <begin position="20"/>
        <end position="125"/>
    </location>
</feature>
<reference evidence="2 3" key="1">
    <citation type="journal article" date="2011" name="J. Bacteriol.">
        <title>The Draft Genome of Planococcus donghaensis MPA1U2 Reveals Nonsporulation Pathways Controlled by a Conserved Spo0A Regulon.</title>
        <authorList>
            <person name="Pearson M.D."/>
            <person name="Noller H.F."/>
        </authorList>
    </citation>
    <scope>NUCLEOTIDE SEQUENCE [LARGE SCALE GENOMIC DNA]</scope>
    <source>
        <strain evidence="2 3">MPA1U2</strain>
    </source>
</reference>
<organism evidence="2 3">
    <name type="scientific">Planococcus donghaensis MPA1U2</name>
    <dbReference type="NCBI Taxonomy" id="933115"/>
    <lineage>
        <taxon>Bacteria</taxon>
        <taxon>Bacillati</taxon>
        <taxon>Bacillota</taxon>
        <taxon>Bacilli</taxon>
        <taxon>Bacillales</taxon>
        <taxon>Caryophanaceae</taxon>
        <taxon>Planococcus</taxon>
    </lineage>
</organism>
<proteinExistence type="predicted"/>
<evidence type="ECO:0000313" key="2">
    <source>
        <dbReference type="EMBL" id="EGA90396.1"/>
    </source>
</evidence>
<dbReference type="eggNOG" id="ENOG50338DP">
    <property type="taxonomic scope" value="Bacteria"/>
</dbReference>
<feature type="signal peptide" evidence="1">
    <location>
        <begin position="1"/>
        <end position="19"/>
    </location>
</feature>
<evidence type="ECO:0000256" key="1">
    <source>
        <dbReference type="SAM" id="SignalP"/>
    </source>
</evidence>
<accession>E7REZ7</accession>
<dbReference type="Proteomes" id="UP000003052">
    <property type="component" value="Unassembled WGS sequence"/>
</dbReference>
<evidence type="ECO:0008006" key="4">
    <source>
        <dbReference type="Google" id="ProtNLM"/>
    </source>
</evidence>
<protein>
    <recommendedName>
        <fullName evidence="4">Lipoprotein</fullName>
    </recommendedName>
</protein>
<gene>
    <name evidence="2" type="ORF">GPDM_05186</name>
</gene>
<dbReference type="RefSeq" id="WP_008429613.1">
    <property type="nucleotide sequence ID" value="NZ_AEPB01000018.1"/>
</dbReference>
<comment type="caution">
    <text evidence="2">The sequence shown here is derived from an EMBL/GenBank/DDBJ whole genome shotgun (WGS) entry which is preliminary data.</text>
</comment>
<dbReference type="PROSITE" id="PS51257">
    <property type="entry name" value="PROKAR_LIPOPROTEIN"/>
    <property type="match status" value="1"/>
</dbReference>
<dbReference type="AlphaFoldDB" id="E7REZ7"/>